<dbReference type="InterPro" id="IPR001314">
    <property type="entry name" value="Peptidase_S1A"/>
</dbReference>
<evidence type="ECO:0000256" key="1">
    <source>
        <dbReference type="ARBA" id="ARBA00007664"/>
    </source>
</evidence>
<comment type="similarity">
    <text evidence="1">Belongs to the peptidase S1 family.</text>
</comment>
<evidence type="ECO:0000313" key="10">
    <source>
        <dbReference type="Proteomes" id="UP000266841"/>
    </source>
</evidence>
<dbReference type="InterPro" id="IPR033116">
    <property type="entry name" value="TRYPSIN_SER"/>
</dbReference>
<dbReference type="FunFam" id="2.40.10.10:FF:000002">
    <property type="entry name" value="Transmembrane protease serine"/>
    <property type="match status" value="1"/>
</dbReference>
<dbReference type="PROSITE" id="PS00135">
    <property type="entry name" value="TRYPSIN_SER"/>
    <property type="match status" value="1"/>
</dbReference>
<dbReference type="Pfam" id="PF00089">
    <property type="entry name" value="Trypsin"/>
    <property type="match status" value="1"/>
</dbReference>
<keyword evidence="3" id="KW-1015">Disulfide bond</keyword>
<dbReference type="PRINTS" id="PR00722">
    <property type="entry name" value="CHYMOTRYPSIN"/>
</dbReference>
<dbReference type="InterPro" id="IPR001254">
    <property type="entry name" value="Trypsin_dom"/>
</dbReference>
<name>K0SHU9_THAOC</name>
<feature type="compositionally biased region" description="Low complexity" evidence="6">
    <location>
        <begin position="47"/>
        <end position="57"/>
    </location>
</feature>
<keyword evidence="10" id="KW-1185">Reference proteome</keyword>
<dbReference type="PROSITE" id="PS50240">
    <property type="entry name" value="TRYPSIN_DOM"/>
    <property type="match status" value="1"/>
</dbReference>
<feature type="chain" id="PRO_5003841126" description="Peptidase S1 domain-containing protein" evidence="7">
    <location>
        <begin position="24"/>
        <end position="675"/>
    </location>
</feature>
<gene>
    <name evidence="9" type="ORF">THAOC_14697</name>
</gene>
<feature type="signal peptide" evidence="7">
    <location>
        <begin position="1"/>
        <end position="23"/>
    </location>
</feature>
<dbReference type="InterPro" id="IPR018114">
    <property type="entry name" value="TRYPSIN_HIS"/>
</dbReference>
<dbReference type="InterPro" id="IPR043504">
    <property type="entry name" value="Peptidase_S1_PA_chymotrypsin"/>
</dbReference>
<keyword evidence="7" id="KW-0732">Signal</keyword>
<dbReference type="SMART" id="SM00020">
    <property type="entry name" value="Tryp_SPc"/>
    <property type="match status" value="1"/>
</dbReference>
<evidence type="ECO:0000256" key="5">
    <source>
        <dbReference type="RuleBase" id="RU363034"/>
    </source>
</evidence>
<dbReference type="PANTHER" id="PTHR24276">
    <property type="entry name" value="POLYSERASE-RELATED"/>
    <property type="match status" value="1"/>
</dbReference>
<feature type="non-terminal residue" evidence="9">
    <location>
        <position position="675"/>
    </location>
</feature>
<protein>
    <recommendedName>
        <fullName evidence="8">Peptidase S1 domain-containing protein</fullName>
    </recommendedName>
</protein>
<evidence type="ECO:0000256" key="7">
    <source>
        <dbReference type="SAM" id="SignalP"/>
    </source>
</evidence>
<feature type="region of interest" description="Disordered" evidence="6">
    <location>
        <begin position="615"/>
        <end position="675"/>
    </location>
</feature>
<keyword evidence="5" id="KW-0720">Serine protease</keyword>
<dbReference type="OrthoDB" id="100840at2759"/>
<dbReference type="PANTHER" id="PTHR24276:SF98">
    <property type="entry name" value="FI18310P1-RELATED"/>
    <property type="match status" value="1"/>
</dbReference>
<dbReference type="eggNOG" id="KOG3627">
    <property type="taxonomic scope" value="Eukaryota"/>
</dbReference>
<dbReference type="EMBL" id="AGNL01017132">
    <property type="protein sequence ID" value="EJK64559.1"/>
    <property type="molecule type" value="Genomic_DNA"/>
</dbReference>
<dbReference type="InterPro" id="IPR009003">
    <property type="entry name" value="Peptidase_S1_PA"/>
</dbReference>
<keyword evidence="2" id="KW-0843">Virulence</keyword>
<evidence type="ECO:0000256" key="3">
    <source>
        <dbReference type="ARBA" id="ARBA00023157"/>
    </source>
</evidence>
<evidence type="ECO:0000256" key="6">
    <source>
        <dbReference type="SAM" id="MobiDB-lite"/>
    </source>
</evidence>
<accession>K0SHU9</accession>
<organism evidence="9 10">
    <name type="scientific">Thalassiosira oceanica</name>
    <name type="common">Marine diatom</name>
    <dbReference type="NCBI Taxonomy" id="159749"/>
    <lineage>
        <taxon>Eukaryota</taxon>
        <taxon>Sar</taxon>
        <taxon>Stramenopiles</taxon>
        <taxon>Ochrophyta</taxon>
        <taxon>Bacillariophyta</taxon>
        <taxon>Coscinodiscophyceae</taxon>
        <taxon>Thalassiosirophycidae</taxon>
        <taxon>Thalassiosirales</taxon>
        <taxon>Thalassiosiraceae</taxon>
        <taxon>Thalassiosira</taxon>
    </lineage>
</organism>
<feature type="region of interest" description="Disordered" evidence="6">
    <location>
        <begin position="581"/>
        <end position="602"/>
    </location>
</feature>
<keyword evidence="5" id="KW-0645">Protease</keyword>
<dbReference type="AlphaFoldDB" id="K0SHU9"/>
<keyword evidence="4" id="KW-0325">Glycoprotein</keyword>
<proteinExistence type="inferred from homology"/>
<dbReference type="CDD" id="cd00190">
    <property type="entry name" value="Tryp_SPc"/>
    <property type="match status" value="1"/>
</dbReference>
<comment type="caution">
    <text evidence="9">The sequence shown here is derived from an EMBL/GenBank/DDBJ whole genome shotgun (WGS) entry which is preliminary data.</text>
</comment>
<dbReference type="GO" id="GO:0006508">
    <property type="term" value="P:proteolysis"/>
    <property type="evidence" value="ECO:0007669"/>
    <property type="project" value="UniProtKB-KW"/>
</dbReference>
<dbReference type="Gene3D" id="2.40.10.10">
    <property type="entry name" value="Trypsin-like serine proteases"/>
    <property type="match status" value="2"/>
</dbReference>
<sequence>MRAAARLLAVTSVVAKLHVPAGAITDSDRGPDEATTEGLGPWNRVASGPESSSTESSDLAMGDAVSRVRSSEARRGTAKGVAASRWTNFGEAEADCVALGKQIVSPWILSEQAPSQAASGQAAPCLAPPGRHYLSVALRTLGAHGKKQLRQLAMISSTQAAAALLYSAFVILYTRIAALEGGDGRKPKRERVHRVPIVAVGGDGYESTDASGLLVEVATTLAGNDSHLSKHQLTKIINGIDLDREEHPFIARLHWEDPGLAADENSSFFYCGGSLIAPDVVLTAAHCITEGIYVDIYSLEEKKTMTYAIIQTIVHPNYRTDQYGHDMALLKLSKPHVELSTGTDGQYILSSAELNYDWTESPPMIRLHRYSLDSNSYATCPDMDTNEAGEVTTLTVIGFGTTQFSFSSGATGASYDQLQGAKVKYLSNEECDEKYKSKSNLPRPGGKVVTDDMLCAYEPREKRDACQGDSGGPLTGQVAVDVNGNVKYLRTLHGIVSWGLGCGLRQYPGVYSRVAAQVDWVDEVICQAWSPQSCTTGPTGETRLTDFAKSSMEAKIHALRRLKDTQRQKVSLTFDTFDVENPDAKDKREDVESEDLDSELTPLTDSCELLEGLYFRMPSPSDGDQLETGAPTSSPTRPKEGRGPKLETGAPTLRPTRPREEREPDESIPAARRCD</sequence>
<dbReference type="InterPro" id="IPR050430">
    <property type="entry name" value="Peptidase_S1"/>
</dbReference>
<feature type="region of interest" description="Disordered" evidence="6">
    <location>
        <begin position="23"/>
        <end position="62"/>
    </location>
</feature>
<feature type="domain" description="Peptidase S1" evidence="8">
    <location>
        <begin position="236"/>
        <end position="526"/>
    </location>
</feature>
<evidence type="ECO:0000256" key="2">
    <source>
        <dbReference type="ARBA" id="ARBA00023026"/>
    </source>
</evidence>
<keyword evidence="5" id="KW-0378">Hydrolase</keyword>
<reference evidence="9 10" key="1">
    <citation type="journal article" date="2012" name="Genome Biol.">
        <title>Genome and low-iron response of an oceanic diatom adapted to chronic iron limitation.</title>
        <authorList>
            <person name="Lommer M."/>
            <person name="Specht M."/>
            <person name="Roy A.S."/>
            <person name="Kraemer L."/>
            <person name="Andreson R."/>
            <person name="Gutowska M.A."/>
            <person name="Wolf J."/>
            <person name="Bergner S.V."/>
            <person name="Schilhabel M.B."/>
            <person name="Klostermeier U.C."/>
            <person name="Beiko R.G."/>
            <person name="Rosenstiel P."/>
            <person name="Hippler M."/>
            <person name="Laroche J."/>
        </authorList>
    </citation>
    <scope>NUCLEOTIDE SEQUENCE [LARGE SCALE GENOMIC DNA]</scope>
    <source>
        <strain evidence="9 10">CCMP1005</strain>
    </source>
</reference>
<evidence type="ECO:0000256" key="4">
    <source>
        <dbReference type="ARBA" id="ARBA00023180"/>
    </source>
</evidence>
<dbReference type="SUPFAM" id="SSF50494">
    <property type="entry name" value="Trypsin-like serine proteases"/>
    <property type="match status" value="1"/>
</dbReference>
<dbReference type="GO" id="GO:0004252">
    <property type="term" value="F:serine-type endopeptidase activity"/>
    <property type="evidence" value="ECO:0007669"/>
    <property type="project" value="InterPro"/>
</dbReference>
<evidence type="ECO:0000259" key="8">
    <source>
        <dbReference type="PROSITE" id="PS50240"/>
    </source>
</evidence>
<evidence type="ECO:0000313" key="9">
    <source>
        <dbReference type="EMBL" id="EJK64559.1"/>
    </source>
</evidence>
<dbReference type="Proteomes" id="UP000266841">
    <property type="component" value="Unassembled WGS sequence"/>
</dbReference>
<dbReference type="PROSITE" id="PS00134">
    <property type="entry name" value="TRYPSIN_HIS"/>
    <property type="match status" value="1"/>
</dbReference>